<dbReference type="Proteomes" id="UP000784294">
    <property type="component" value="Unassembled WGS sequence"/>
</dbReference>
<sequence>MKLFILLGTRQNTTSTLTRSTSLTTGVSSNDPSGQQNPGASNLLTNVNRRLESLFGTRGKTPYMKNETVQSSAISAEPSVSGGLPGSLGSVGIACVQLDLEEPLNGKEDLGPTREQLDEGSTSTGIKAQLRATAFGSTETVESHAVGLQMTTVSELTYNRTDYYSVNSLTTTVVIN</sequence>
<proteinExistence type="predicted"/>
<feature type="compositionally biased region" description="Low complexity" evidence="1">
    <location>
        <begin position="16"/>
        <end position="29"/>
    </location>
</feature>
<dbReference type="AlphaFoldDB" id="A0A448X765"/>
<keyword evidence="3" id="KW-1185">Reference proteome</keyword>
<evidence type="ECO:0000256" key="1">
    <source>
        <dbReference type="SAM" id="MobiDB-lite"/>
    </source>
</evidence>
<gene>
    <name evidence="2" type="ORF">PXEA_LOCUS23244</name>
</gene>
<name>A0A448X765_9PLAT</name>
<dbReference type="EMBL" id="CAAALY010106373">
    <property type="protein sequence ID" value="VEL29804.1"/>
    <property type="molecule type" value="Genomic_DNA"/>
</dbReference>
<evidence type="ECO:0000313" key="3">
    <source>
        <dbReference type="Proteomes" id="UP000784294"/>
    </source>
</evidence>
<feature type="region of interest" description="Disordered" evidence="1">
    <location>
        <begin position="16"/>
        <end position="43"/>
    </location>
</feature>
<feature type="compositionally biased region" description="Polar residues" evidence="1">
    <location>
        <begin position="30"/>
        <end position="43"/>
    </location>
</feature>
<organism evidence="2 3">
    <name type="scientific">Protopolystoma xenopodis</name>
    <dbReference type="NCBI Taxonomy" id="117903"/>
    <lineage>
        <taxon>Eukaryota</taxon>
        <taxon>Metazoa</taxon>
        <taxon>Spiralia</taxon>
        <taxon>Lophotrochozoa</taxon>
        <taxon>Platyhelminthes</taxon>
        <taxon>Monogenea</taxon>
        <taxon>Polyopisthocotylea</taxon>
        <taxon>Polystomatidea</taxon>
        <taxon>Polystomatidae</taxon>
        <taxon>Protopolystoma</taxon>
    </lineage>
</organism>
<comment type="caution">
    <text evidence="2">The sequence shown here is derived from an EMBL/GenBank/DDBJ whole genome shotgun (WGS) entry which is preliminary data.</text>
</comment>
<accession>A0A448X765</accession>
<evidence type="ECO:0000313" key="2">
    <source>
        <dbReference type="EMBL" id="VEL29804.1"/>
    </source>
</evidence>
<protein>
    <submittedName>
        <fullName evidence="2">Uncharacterized protein</fullName>
    </submittedName>
</protein>
<reference evidence="2" key="1">
    <citation type="submission" date="2018-11" db="EMBL/GenBank/DDBJ databases">
        <authorList>
            <consortium name="Pathogen Informatics"/>
        </authorList>
    </citation>
    <scope>NUCLEOTIDE SEQUENCE</scope>
</reference>